<reference evidence="1" key="1">
    <citation type="submission" date="2020-10" db="EMBL/GenBank/DDBJ databases">
        <title>High-Quality Genome Resource of Clonostachys rosea strain S41 by Oxford Nanopore Long-Read Sequencing.</title>
        <authorList>
            <person name="Wang H."/>
        </authorList>
    </citation>
    <scope>NUCLEOTIDE SEQUENCE</scope>
    <source>
        <strain evidence="1">S41</strain>
    </source>
</reference>
<organism evidence="1 2">
    <name type="scientific">Bionectria ochroleuca</name>
    <name type="common">Gliocladium roseum</name>
    <dbReference type="NCBI Taxonomy" id="29856"/>
    <lineage>
        <taxon>Eukaryota</taxon>
        <taxon>Fungi</taxon>
        <taxon>Dikarya</taxon>
        <taxon>Ascomycota</taxon>
        <taxon>Pezizomycotina</taxon>
        <taxon>Sordariomycetes</taxon>
        <taxon>Hypocreomycetidae</taxon>
        <taxon>Hypocreales</taxon>
        <taxon>Bionectriaceae</taxon>
        <taxon>Clonostachys</taxon>
    </lineage>
</organism>
<accession>A0A8H7TSP4</accession>
<name>A0A8H7TSP4_BIOOC</name>
<sequence length="117" mass="13252">MGSCPPVCAYGVSPCSEITDKSQPSSSMTYKIWQQTNDRIGGWVRNIFFQLAFSYWKAQFNSLRTKARALRSLAANISRLFAHSRHARTTEGITRQGGVLFCDVGVWCWLKEQLLSE</sequence>
<gene>
    <name evidence="1" type="ORF">IM811_011097</name>
</gene>
<dbReference type="EMBL" id="JADCTT010000003">
    <property type="protein sequence ID" value="KAF9755656.1"/>
    <property type="molecule type" value="Genomic_DNA"/>
</dbReference>
<evidence type="ECO:0000313" key="2">
    <source>
        <dbReference type="Proteomes" id="UP000616885"/>
    </source>
</evidence>
<comment type="caution">
    <text evidence="1">The sequence shown here is derived from an EMBL/GenBank/DDBJ whole genome shotgun (WGS) entry which is preliminary data.</text>
</comment>
<dbReference type="AlphaFoldDB" id="A0A8H7TSP4"/>
<dbReference type="Proteomes" id="UP000616885">
    <property type="component" value="Unassembled WGS sequence"/>
</dbReference>
<evidence type="ECO:0000313" key="1">
    <source>
        <dbReference type="EMBL" id="KAF9755656.1"/>
    </source>
</evidence>
<proteinExistence type="predicted"/>
<protein>
    <submittedName>
        <fullName evidence="1">Uncharacterized protein</fullName>
    </submittedName>
</protein>